<keyword evidence="2" id="KW-1185">Reference proteome</keyword>
<name>A0AA35MA95_9HYPO</name>
<protein>
    <submittedName>
        <fullName evidence="1">Uncharacterized protein</fullName>
    </submittedName>
</protein>
<proteinExistence type="predicted"/>
<evidence type="ECO:0000313" key="2">
    <source>
        <dbReference type="Proteomes" id="UP001160390"/>
    </source>
</evidence>
<sequence length="133" mass="15001">MPEERTVCLKLILNACQCCFHSENLGKLSDTERHGPDNTFDRALISFAENFLVLINKRLFNRPFENILQIRLWHAGYARDGSNIPAKATVACKDTSSDPLKHNKPRLSPDTGWGCFGCHIFDPTSQKEGVIIQ</sequence>
<comment type="caution">
    <text evidence="1">The sequence shown here is derived from an EMBL/GenBank/DDBJ whole genome shotgun (WGS) entry which is preliminary data.</text>
</comment>
<accession>A0AA35MA95</accession>
<reference evidence="1" key="1">
    <citation type="submission" date="2023-01" db="EMBL/GenBank/DDBJ databases">
        <authorList>
            <person name="Piombo E."/>
        </authorList>
    </citation>
    <scope>NUCLEOTIDE SEQUENCE</scope>
</reference>
<gene>
    <name evidence="1" type="ORF">CCHLO57077_00000022</name>
</gene>
<dbReference type="EMBL" id="CABFNP030001245">
    <property type="protein sequence ID" value="CAI6092975.1"/>
    <property type="molecule type" value="Genomic_DNA"/>
</dbReference>
<evidence type="ECO:0000313" key="1">
    <source>
        <dbReference type="EMBL" id="CAI6092975.1"/>
    </source>
</evidence>
<organism evidence="1 2">
    <name type="scientific">Clonostachys chloroleuca</name>
    <dbReference type="NCBI Taxonomy" id="1926264"/>
    <lineage>
        <taxon>Eukaryota</taxon>
        <taxon>Fungi</taxon>
        <taxon>Dikarya</taxon>
        <taxon>Ascomycota</taxon>
        <taxon>Pezizomycotina</taxon>
        <taxon>Sordariomycetes</taxon>
        <taxon>Hypocreomycetidae</taxon>
        <taxon>Hypocreales</taxon>
        <taxon>Bionectriaceae</taxon>
        <taxon>Clonostachys</taxon>
    </lineage>
</organism>
<dbReference type="Proteomes" id="UP001160390">
    <property type="component" value="Unassembled WGS sequence"/>
</dbReference>
<dbReference type="AlphaFoldDB" id="A0AA35MA95"/>